<dbReference type="GeneID" id="34455969"/>
<gene>
    <name evidence="1" type="ORF">ASPGLDRAFT_1157051</name>
</gene>
<evidence type="ECO:0000313" key="2">
    <source>
        <dbReference type="Proteomes" id="UP000184300"/>
    </source>
</evidence>
<reference evidence="2" key="1">
    <citation type="journal article" date="2017" name="Genome Biol.">
        <title>Comparative genomics reveals high biological diversity and specific adaptations in the industrially and medically important fungal genus Aspergillus.</title>
        <authorList>
            <person name="de Vries R.P."/>
            <person name="Riley R."/>
            <person name="Wiebenga A."/>
            <person name="Aguilar-Osorio G."/>
            <person name="Amillis S."/>
            <person name="Uchima C.A."/>
            <person name="Anderluh G."/>
            <person name="Asadollahi M."/>
            <person name="Askin M."/>
            <person name="Barry K."/>
            <person name="Battaglia E."/>
            <person name="Bayram O."/>
            <person name="Benocci T."/>
            <person name="Braus-Stromeyer S.A."/>
            <person name="Caldana C."/>
            <person name="Canovas D."/>
            <person name="Cerqueira G.C."/>
            <person name="Chen F."/>
            <person name="Chen W."/>
            <person name="Choi C."/>
            <person name="Clum A."/>
            <person name="Dos Santos R.A."/>
            <person name="Damasio A.R."/>
            <person name="Diallinas G."/>
            <person name="Emri T."/>
            <person name="Fekete E."/>
            <person name="Flipphi M."/>
            <person name="Freyberg S."/>
            <person name="Gallo A."/>
            <person name="Gournas C."/>
            <person name="Habgood R."/>
            <person name="Hainaut M."/>
            <person name="Harispe M.L."/>
            <person name="Henrissat B."/>
            <person name="Hilden K.S."/>
            <person name="Hope R."/>
            <person name="Hossain A."/>
            <person name="Karabika E."/>
            <person name="Karaffa L."/>
            <person name="Karanyi Z."/>
            <person name="Krasevec N."/>
            <person name="Kuo A."/>
            <person name="Kusch H."/>
            <person name="LaButti K."/>
            <person name="Lagendijk E.L."/>
            <person name="Lapidus A."/>
            <person name="Levasseur A."/>
            <person name="Lindquist E."/>
            <person name="Lipzen A."/>
            <person name="Logrieco A.F."/>
            <person name="MacCabe A."/>
            <person name="Maekelae M.R."/>
            <person name="Malavazi I."/>
            <person name="Melin P."/>
            <person name="Meyer V."/>
            <person name="Mielnichuk N."/>
            <person name="Miskei M."/>
            <person name="Molnar A.P."/>
            <person name="Mule G."/>
            <person name="Ngan C.Y."/>
            <person name="Orejas M."/>
            <person name="Orosz E."/>
            <person name="Ouedraogo J.P."/>
            <person name="Overkamp K.M."/>
            <person name="Park H.-S."/>
            <person name="Perrone G."/>
            <person name="Piumi F."/>
            <person name="Punt P.J."/>
            <person name="Ram A.F."/>
            <person name="Ramon A."/>
            <person name="Rauscher S."/>
            <person name="Record E."/>
            <person name="Riano-Pachon D.M."/>
            <person name="Robert V."/>
            <person name="Roehrig J."/>
            <person name="Ruller R."/>
            <person name="Salamov A."/>
            <person name="Salih N.S."/>
            <person name="Samson R.A."/>
            <person name="Sandor E."/>
            <person name="Sanguinetti M."/>
            <person name="Schuetze T."/>
            <person name="Sepcic K."/>
            <person name="Shelest E."/>
            <person name="Sherlock G."/>
            <person name="Sophianopoulou V."/>
            <person name="Squina F.M."/>
            <person name="Sun H."/>
            <person name="Susca A."/>
            <person name="Todd R.B."/>
            <person name="Tsang A."/>
            <person name="Unkles S.E."/>
            <person name="van de Wiele N."/>
            <person name="van Rossen-Uffink D."/>
            <person name="Oliveira J.V."/>
            <person name="Vesth T.C."/>
            <person name="Visser J."/>
            <person name="Yu J.-H."/>
            <person name="Zhou M."/>
            <person name="Andersen M.R."/>
            <person name="Archer D.B."/>
            <person name="Baker S.E."/>
            <person name="Benoit I."/>
            <person name="Brakhage A.A."/>
            <person name="Braus G.H."/>
            <person name="Fischer R."/>
            <person name="Frisvad J.C."/>
            <person name="Goldman G.H."/>
            <person name="Houbraken J."/>
            <person name="Oakley B."/>
            <person name="Pocsi I."/>
            <person name="Scazzocchio C."/>
            <person name="Seiboth B."/>
            <person name="vanKuyk P.A."/>
            <person name="Wortman J."/>
            <person name="Dyer P.S."/>
            <person name="Grigoriev I.V."/>
        </authorList>
    </citation>
    <scope>NUCLEOTIDE SEQUENCE [LARGE SCALE GENOMIC DNA]</scope>
    <source>
        <strain evidence="2">CBS 516.65</strain>
    </source>
</reference>
<organism evidence="1 2">
    <name type="scientific">Aspergillus glaucus CBS 516.65</name>
    <dbReference type="NCBI Taxonomy" id="1160497"/>
    <lineage>
        <taxon>Eukaryota</taxon>
        <taxon>Fungi</taxon>
        <taxon>Dikarya</taxon>
        <taxon>Ascomycota</taxon>
        <taxon>Pezizomycotina</taxon>
        <taxon>Eurotiomycetes</taxon>
        <taxon>Eurotiomycetidae</taxon>
        <taxon>Eurotiales</taxon>
        <taxon>Aspergillaceae</taxon>
        <taxon>Aspergillus</taxon>
        <taxon>Aspergillus subgen. Aspergillus</taxon>
    </lineage>
</organism>
<dbReference type="EMBL" id="KV878891">
    <property type="protein sequence ID" value="OJJ87292.1"/>
    <property type="molecule type" value="Genomic_DNA"/>
</dbReference>
<keyword evidence="2" id="KW-1185">Reference proteome</keyword>
<dbReference type="AlphaFoldDB" id="A0A1L9VTS2"/>
<dbReference type="VEuPathDB" id="FungiDB:ASPGLDRAFT_1157051"/>
<accession>A0A1L9VTS2</accession>
<dbReference type="RefSeq" id="XP_022403981.1">
    <property type="nucleotide sequence ID" value="XM_022539708.1"/>
</dbReference>
<evidence type="ECO:0000313" key="1">
    <source>
        <dbReference type="EMBL" id="OJJ87292.1"/>
    </source>
</evidence>
<protein>
    <submittedName>
        <fullName evidence="1">Uncharacterized protein</fullName>
    </submittedName>
</protein>
<dbReference type="OrthoDB" id="4191831at2759"/>
<proteinExistence type="predicted"/>
<dbReference type="Proteomes" id="UP000184300">
    <property type="component" value="Unassembled WGS sequence"/>
</dbReference>
<name>A0A1L9VTS2_ASPGL</name>
<sequence length="171" mass="19908">MEDPVTGDGLETEQWNCTDVIQRAQAMVNDAKFPDAERWNESLQGGCPYSSVTIFFFQLHHLKSLRLDYSFVWISRGPNLTLRHALFFLLLQLSKHGRLWRQCPVVRVYRVDWGHFYVDGGLCPPGFAAQKTYSGRANNNITSTSYTRFFFFLERLPTKQRSRLFSLEPPH</sequence>